<sequence>MSFLVYNAIFLFNRAAIGSLQHIIPVGLAVLFCVIFIKYSKAKLNKRQQEKSLHRFACFISIVVFGFHLYKISLGTYNISTDLPLYLCSLMGLVIPIFTYYRKLWMYEILLFWIIAGTLQAVLTPDISVGFPSFDYFRYWVVHLGLLTVIFYATIVLKMKPTFKSVFKSFFALQLYVIFMVIINYVLNANYFYLNQKPQSASILDYFGEWPWYIIVVQIIIIPYFLLIYTPFYFVERNRKK</sequence>
<accession>A0ABS9IKH8</accession>
<gene>
    <name evidence="2" type="ORF">L3X39_10705</name>
</gene>
<protein>
    <submittedName>
        <fullName evidence="2">TIGR02206 family membrane protein</fullName>
    </submittedName>
</protein>
<evidence type="ECO:0000313" key="2">
    <source>
        <dbReference type="EMBL" id="MCF7561106.1"/>
    </source>
</evidence>
<proteinExistence type="predicted"/>
<feature type="transmembrane region" description="Helical" evidence="1">
    <location>
        <begin position="212"/>
        <end position="235"/>
    </location>
</feature>
<feature type="transmembrane region" description="Helical" evidence="1">
    <location>
        <begin position="110"/>
        <end position="131"/>
    </location>
</feature>
<keyword evidence="3" id="KW-1185">Reference proteome</keyword>
<feature type="transmembrane region" description="Helical" evidence="1">
    <location>
        <begin position="169"/>
        <end position="192"/>
    </location>
</feature>
<evidence type="ECO:0000256" key="1">
    <source>
        <dbReference type="SAM" id="Phobius"/>
    </source>
</evidence>
<feature type="transmembrane region" description="Helical" evidence="1">
    <location>
        <begin position="137"/>
        <end position="157"/>
    </location>
</feature>
<dbReference type="EMBL" id="JAKKDV010000004">
    <property type="protein sequence ID" value="MCF7561106.1"/>
    <property type="molecule type" value="Genomic_DNA"/>
</dbReference>
<dbReference type="NCBIfam" id="TIGR02206">
    <property type="entry name" value="intg_mem_TP0381"/>
    <property type="match status" value="1"/>
</dbReference>
<keyword evidence="1" id="KW-1133">Transmembrane helix</keyword>
<reference evidence="2 3" key="1">
    <citation type="submission" date="2022-01" db="EMBL/GenBank/DDBJ databases">
        <title>Draft genome sequence of Sabulilitoribacter multivorans KCTC 32326.</title>
        <authorList>
            <person name="Oh J.-S."/>
        </authorList>
    </citation>
    <scope>NUCLEOTIDE SEQUENCE [LARGE SCALE GENOMIC DNA]</scope>
    <source>
        <strain evidence="2 3">M-M16</strain>
    </source>
</reference>
<dbReference type="RefSeq" id="WP_237231782.1">
    <property type="nucleotide sequence ID" value="NZ_JAKKDV010000004.1"/>
</dbReference>
<organism evidence="2 3">
    <name type="scientific">Flaviramulus multivorans</name>
    <dbReference type="NCBI Taxonomy" id="1304750"/>
    <lineage>
        <taxon>Bacteria</taxon>
        <taxon>Pseudomonadati</taxon>
        <taxon>Bacteroidota</taxon>
        <taxon>Flavobacteriia</taxon>
        <taxon>Flavobacteriales</taxon>
        <taxon>Flavobacteriaceae</taxon>
        <taxon>Flaviramulus</taxon>
    </lineage>
</organism>
<keyword evidence="1" id="KW-0812">Transmembrane</keyword>
<dbReference type="Proteomes" id="UP001200022">
    <property type="component" value="Unassembled WGS sequence"/>
</dbReference>
<feature type="transmembrane region" description="Helical" evidence="1">
    <location>
        <begin position="52"/>
        <end position="71"/>
    </location>
</feature>
<dbReference type="Pfam" id="PF14808">
    <property type="entry name" value="TMEM164"/>
    <property type="match status" value="1"/>
</dbReference>
<name>A0ABS9IKH8_9FLAO</name>
<evidence type="ECO:0000313" key="3">
    <source>
        <dbReference type="Proteomes" id="UP001200022"/>
    </source>
</evidence>
<feature type="transmembrane region" description="Helical" evidence="1">
    <location>
        <begin position="20"/>
        <end position="40"/>
    </location>
</feature>
<comment type="caution">
    <text evidence="2">The sequence shown here is derived from an EMBL/GenBank/DDBJ whole genome shotgun (WGS) entry which is preliminary data.</text>
</comment>
<feature type="transmembrane region" description="Helical" evidence="1">
    <location>
        <begin position="83"/>
        <end position="101"/>
    </location>
</feature>
<dbReference type="InterPro" id="IPR011737">
    <property type="entry name" value="CHP02206_TP0381"/>
</dbReference>
<keyword evidence="1" id="KW-0472">Membrane</keyword>